<gene>
    <name evidence="2" type="ORF">Esi_0509_0008</name>
</gene>
<dbReference type="AlphaFoldDB" id="D7G3E8"/>
<keyword evidence="3" id="KW-1185">Reference proteome</keyword>
<feature type="signal peptide" evidence="1">
    <location>
        <begin position="1"/>
        <end position="19"/>
    </location>
</feature>
<dbReference type="OrthoDB" id="10293495at2759"/>
<reference evidence="2 3" key="1">
    <citation type="journal article" date="2010" name="Nature">
        <title>The Ectocarpus genome and the independent evolution of multicellularity in brown algae.</title>
        <authorList>
            <person name="Cock J.M."/>
            <person name="Sterck L."/>
            <person name="Rouze P."/>
            <person name="Scornet D."/>
            <person name="Allen A.E."/>
            <person name="Amoutzias G."/>
            <person name="Anthouard V."/>
            <person name="Artiguenave F."/>
            <person name="Aury J.M."/>
            <person name="Badger J.H."/>
            <person name="Beszteri B."/>
            <person name="Billiau K."/>
            <person name="Bonnet E."/>
            <person name="Bothwell J.H."/>
            <person name="Bowler C."/>
            <person name="Boyen C."/>
            <person name="Brownlee C."/>
            <person name="Carrano C.J."/>
            <person name="Charrier B."/>
            <person name="Cho G.Y."/>
            <person name="Coelho S.M."/>
            <person name="Collen J."/>
            <person name="Corre E."/>
            <person name="Da Silva C."/>
            <person name="Delage L."/>
            <person name="Delaroque N."/>
            <person name="Dittami S.M."/>
            <person name="Doulbeau S."/>
            <person name="Elias M."/>
            <person name="Farnham G."/>
            <person name="Gachon C.M."/>
            <person name="Gschloessl B."/>
            <person name="Heesch S."/>
            <person name="Jabbari K."/>
            <person name="Jubin C."/>
            <person name="Kawai H."/>
            <person name="Kimura K."/>
            <person name="Kloareg B."/>
            <person name="Kupper F.C."/>
            <person name="Lang D."/>
            <person name="Le Bail A."/>
            <person name="Leblanc C."/>
            <person name="Lerouge P."/>
            <person name="Lohr M."/>
            <person name="Lopez P.J."/>
            <person name="Martens C."/>
            <person name="Maumus F."/>
            <person name="Michel G."/>
            <person name="Miranda-Saavedra D."/>
            <person name="Morales J."/>
            <person name="Moreau H."/>
            <person name="Motomura T."/>
            <person name="Nagasato C."/>
            <person name="Napoli C.A."/>
            <person name="Nelson D.R."/>
            <person name="Nyvall-Collen P."/>
            <person name="Peters A.F."/>
            <person name="Pommier C."/>
            <person name="Potin P."/>
            <person name="Poulain J."/>
            <person name="Quesneville H."/>
            <person name="Read B."/>
            <person name="Rensing S.A."/>
            <person name="Ritter A."/>
            <person name="Rousvoal S."/>
            <person name="Samanta M."/>
            <person name="Samson G."/>
            <person name="Schroeder D.C."/>
            <person name="Segurens B."/>
            <person name="Strittmatter M."/>
            <person name="Tonon T."/>
            <person name="Tregear J.W."/>
            <person name="Valentin K."/>
            <person name="von Dassow P."/>
            <person name="Yamagishi T."/>
            <person name="Van de Peer Y."/>
            <person name="Wincker P."/>
        </authorList>
    </citation>
    <scope>NUCLEOTIDE SEQUENCE [LARGE SCALE GENOMIC DNA]</scope>
    <source>
        <strain evidence="3">Ec32 / CCAP1310/4</strain>
    </source>
</reference>
<sequence length="252" mass="26320">MARTAFAALAFGMLGAANALEVVSPAAGDMVVADSAYTVEWTGATSGRYDIDLYYCGSVCMEDECGDWVTALCPYGDDGCPDTQGDYDVVMPEPMDGTSSGYKVMVTDSSDESDYGCSGDFTLIASTEAPDATDMGAYVSVTSPSDGDTAMAGGEYTVEFDYDNGLGSSVNRFAIDLYSSGGSGDCGTYVTTICDKPSIGCKDSQGDYDVVIPSGTESGMYSIRVGVFEDDDVYGCSDSFEIVGGESMSVRF</sequence>
<evidence type="ECO:0000256" key="1">
    <source>
        <dbReference type="SAM" id="SignalP"/>
    </source>
</evidence>
<organism evidence="2 3">
    <name type="scientific">Ectocarpus siliculosus</name>
    <name type="common">Brown alga</name>
    <name type="synonym">Conferva siliculosa</name>
    <dbReference type="NCBI Taxonomy" id="2880"/>
    <lineage>
        <taxon>Eukaryota</taxon>
        <taxon>Sar</taxon>
        <taxon>Stramenopiles</taxon>
        <taxon>Ochrophyta</taxon>
        <taxon>PX clade</taxon>
        <taxon>Phaeophyceae</taxon>
        <taxon>Ectocarpales</taxon>
        <taxon>Ectocarpaceae</taxon>
        <taxon>Ectocarpus</taxon>
    </lineage>
</organism>
<dbReference type="EMBL" id="FN649760">
    <property type="protein sequence ID" value="CBJ33542.1"/>
    <property type="molecule type" value="Genomic_DNA"/>
</dbReference>
<name>D7G3E8_ECTSI</name>
<dbReference type="InParanoid" id="D7G3E8"/>
<keyword evidence="1" id="KW-0732">Signal</keyword>
<accession>D7G3E8</accession>
<feature type="chain" id="PRO_5003096127" evidence="1">
    <location>
        <begin position="20"/>
        <end position="252"/>
    </location>
</feature>
<evidence type="ECO:0000313" key="2">
    <source>
        <dbReference type="EMBL" id="CBJ33542.1"/>
    </source>
</evidence>
<proteinExistence type="predicted"/>
<protein>
    <submittedName>
        <fullName evidence="2">Imm upregulated 4</fullName>
    </submittedName>
</protein>
<dbReference type="Proteomes" id="UP000002630">
    <property type="component" value="Unassembled WGS sequence"/>
</dbReference>
<evidence type="ECO:0000313" key="3">
    <source>
        <dbReference type="Proteomes" id="UP000002630"/>
    </source>
</evidence>